<accession>A0AA88GX11</accession>
<dbReference type="AlphaFoldDB" id="A0AA88GX11"/>
<evidence type="ECO:0000313" key="4">
    <source>
        <dbReference type="EMBL" id="KAG2387659.1"/>
    </source>
</evidence>
<dbReference type="Gene3D" id="1.10.167.10">
    <property type="entry name" value="Regulator of G-protein Signalling 4, domain 2"/>
    <property type="match status" value="1"/>
</dbReference>
<feature type="region of interest" description="Disordered" evidence="1">
    <location>
        <begin position="526"/>
        <end position="548"/>
    </location>
</feature>
<reference evidence="4 5" key="1">
    <citation type="journal article" date="2018" name="BMC Genomics">
        <title>The genome of Naegleria lovaniensis, the basis for a comparative approach to unravel pathogenicity factors of the human pathogenic amoeba N. fowleri.</title>
        <authorList>
            <person name="Liechti N."/>
            <person name="Schurch N."/>
            <person name="Bruggmann R."/>
            <person name="Wittwer M."/>
        </authorList>
    </citation>
    <scope>NUCLEOTIDE SEQUENCE [LARGE SCALE GENOMIC DNA]</scope>
    <source>
        <strain evidence="4 5">ATCC 30569</strain>
    </source>
</reference>
<feature type="compositionally biased region" description="Low complexity" evidence="1">
    <location>
        <begin position="78"/>
        <end position="97"/>
    </location>
</feature>
<feature type="compositionally biased region" description="Polar residues" evidence="1">
    <location>
        <begin position="43"/>
        <end position="57"/>
    </location>
</feature>
<comment type="caution">
    <text evidence="4">The sequence shown here is derived from an EMBL/GenBank/DDBJ whole genome shotgun (WGS) entry which is preliminary data.</text>
</comment>
<feature type="region of interest" description="Disordered" evidence="1">
    <location>
        <begin position="116"/>
        <end position="178"/>
    </location>
</feature>
<keyword evidence="5" id="KW-1185">Reference proteome</keyword>
<dbReference type="InterPro" id="IPR036305">
    <property type="entry name" value="RGS_sf"/>
</dbReference>
<dbReference type="PANTHER" id="PTHR10845">
    <property type="entry name" value="REGULATOR OF G PROTEIN SIGNALING"/>
    <property type="match status" value="1"/>
</dbReference>
<keyword evidence="2" id="KW-0812">Transmembrane</keyword>
<dbReference type="InterPro" id="IPR044926">
    <property type="entry name" value="RGS_subdomain_2"/>
</dbReference>
<feature type="domain" description="RGS" evidence="3">
    <location>
        <begin position="466"/>
        <end position="620"/>
    </location>
</feature>
<feature type="region of interest" description="Disordered" evidence="1">
    <location>
        <begin position="190"/>
        <end position="232"/>
    </location>
</feature>
<feature type="transmembrane region" description="Helical" evidence="2">
    <location>
        <begin position="418"/>
        <end position="442"/>
    </location>
</feature>
<sequence>MSSELPTHLENKNGHPLETIIPSKTPVNTSSSSTAHDSHHGQEASSSLLTVGYGQNHSSFASSSSGFSTQSMDPLLPSSNEGGELNNNNNSSSNTSTRPTTALTAASLYGSSAPLNIPFRDHDDSDSCATSHSGGGGGGGCETDNEESSNRTPYSPQIQSTSLNHHDRTNTKLTGKTTFTSSVTHIELETIHNSNKSNHGDSKSNIMSSATSGKSPSRTQSNTNSKTSGSEHGIRIKTCCGTIELSCLKVVNVFSLLVNLVAFVALGIIIVVSYTGGQAYNAVLDGLDTDTTYYRQMMISSARSTAFCNFTPSVSKNYSIEYNMYYQKFIENINVILKVVPKELQYPAVHNISLADLRTSKAMTVERIALNQSALGNYQSAMNLLDSDNYKYFVDGYDIEFQPLVDFLHALDMERKSFSLLTTTLSLIVICVSIAIVIPVVLSSIGFSLKRDSSNSKKLKQLKATQLSETMKDKKSRELFRAHCASEFSLENFMLLDKITDYKEYSERSFQIQEYLYDNDQSEETASTITSASSSEQQPKRKKKRGFTEKDLMQIEKKKFEIAFEIYSEYLDVHGDKSVNINKQASESVKEQLDYYATGQSEHLPDLLFDSIYNEICILMLDSHHRFIMNQEANKQAKKEQIKKREKARKLKI</sequence>
<feature type="compositionally biased region" description="Polar residues" evidence="1">
    <location>
        <begin position="191"/>
        <end position="230"/>
    </location>
</feature>
<dbReference type="Proteomes" id="UP000816034">
    <property type="component" value="Unassembled WGS sequence"/>
</dbReference>
<feature type="compositionally biased region" description="Polar residues" evidence="1">
    <location>
        <begin position="150"/>
        <end position="163"/>
    </location>
</feature>
<feature type="compositionally biased region" description="Low complexity" evidence="1">
    <location>
        <begin position="58"/>
        <end position="71"/>
    </location>
</feature>
<dbReference type="Pfam" id="PF00615">
    <property type="entry name" value="RGS"/>
    <property type="match status" value="1"/>
</dbReference>
<gene>
    <name evidence="4" type="ORF">C9374_001253</name>
</gene>
<dbReference type="PANTHER" id="PTHR10845:SF192">
    <property type="entry name" value="DOUBLE HIT, ISOFORM B"/>
    <property type="match status" value="1"/>
</dbReference>
<evidence type="ECO:0000256" key="2">
    <source>
        <dbReference type="SAM" id="Phobius"/>
    </source>
</evidence>
<dbReference type="PROSITE" id="PS50132">
    <property type="entry name" value="RGS"/>
    <property type="match status" value="1"/>
</dbReference>
<feature type="compositionally biased region" description="Low complexity" evidence="1">
    <location>
        <begin position="526"/>
        <end position="537"/>
    </location>
</feature>
<evidence type="ECO:0000256" key="1">
    <source>
        <dbReference type="SAM" id="MobiDB-lite"/>
    </source>
</evidence>
<proteinExistence type="predicted"/>
<protein>
    <recommendedName>
        <fullName evidence="3">RGS domain-containing protein</fullName>
    </recommendedName>
</protein>
<dbReference type="SMART" id="SM00315">
    <property type="entry name" value="RGS"/>
    <property type="match status" value="1"/>
</dbReference>
<organism evidence="4 5">
    <name type="scientific">Naegleria lovaniensis</name>
    <name type="common">Amoeba</name>
    <dbReference type="NCBI Taxonomy" id="51637"/>
    <lineage>
        <taxon>Eukaryota</taxon>
        <taxon>Discoba</taxon>
        <taxon>Heterolobosea</taxon>
        <taxon>Tetramitia</taxon>
        <taxon>Eutetramitia</taxon>
        <taxon>Vahlkampfiidae</taxon>
        <taxon>Naegleria</taxon>
    </lineage>
</organism>
<feature type="region of interest" description="Disordered" evidence="1">
    <location>
        <begin position="1"/>
        <end position="99"/>
    </location>
</feature>
<dbReference type="EMBL" id="PYSW02000012">
    <property type="protein sequence ID" value="KAG2387659.1"/>
    <property type="molecule type" value="Genomic_DNA"/>
</dbReference>
<evidence type="ECO:0000259" key="3">
    <source>
        <dbReference type="PROSITE" id="PS50132"/>
    </source>
</evidence>
<dbReference type="GeneID" id="68093709"/>
<evidence type="ECO:0000313" key="5">
    <source>
        <dbReference type="Proteomes" id="UP000816034"/>
    </source>
</evidence>
<keyword evidence="2" id="KW-1133">Transmembrane helix</keyword>
<dbReference type="InterPro" id="IPR016137">
    <property type="entry name" value="RGS"/>
</dbReference>
<name>A0AA88GX11_NAELO</name>
<keyword evidence="2" id="KW-0472">Membrane</keyword>
<dbReference type="SUPFAM" id="SSF48097">
    <property type="entry name" value="Regulator of G-protein signaling, RGS"/>
    <property type="match status" value="1"/>
</dbReference>
<feature type="transmembrane region" description="Helical" evidence="2">
    <location>
        <begin position="253"/>
        <end position="274"/>
    </location>
</feature>
<dbReference type="RefSeq" id="XP_044551651.1">
    <property type="nucleotide sequence ID" value="XM_044688304.1"/>
</dbReference>